<evidence type="ECO:0000313" key="1">
    <source>
        <dbReference type="EMBL" id="RAP36782.1"/>
    </source>
</evidence>
<protein>
    <submittedName>
        <fullName evidence="1">Uncharacterized protein</fullName>
    </submittedName>
</protein>
<dbReference type="EMBL" id="MVJN01000005">
    <property type="protein sequence ID" value="RAP36782.1"/>
    <property type="molecule type" value="Genomic_DNA"/>
</dbReference>
<evidence type="ECO:0000313" key="2">
    <source>
        <dbReference type="Proteomes" id="UP000249458"/>
    </source>
</evidence>
<proteinExistence type="predicted"/>
<reference evidence="1 2" key="1">
    <citation type="submission" date="2017-02" db="EMBL/GenBank/DDBJ databases">
        <title>Legionella quilivanii strain from human: case report and whole genome sequencing analysis.</title>
        <authorList>
            <person name="Lalancette C."/>
            <person name="Leduc J.-M."/>
            <person name="Levesque S."/>
            <person name="Fournier E."/>
            <person name="Saoud J."/>
            <person name="Faucher S.P."/>
            <person name="Bernard K."/>
            <person name="Martineau C."/>
            <person name="Longtin J."/>
        </authorList>
    </citation>
    <scope>NUCLEOTIDE SEQUENCE [LARGE SCALE GENOMIC DNA]</scope>
    <source>
        <strain evidence="1 2">ID143958</strain>
    </source>
</reference>
<organism evidence="1 2">
    <name type="scientific">Legionella quinlivanii</name>
    <dbReference type="NCBI Taxonomy" id="45073"/>
    <lineage>
        <taxon>Bacteria</taxon>
        <taxon>Pseudomonadati</taxon>
        <taxon>Pseudomonadota</taxon>
        <taxon>Gammaproteobacteria</taxon>
        <taxon>Legionellales</taxon>
        <taxon>Legionellaceae</taxon>
        <taxon>Legionella</taxon>
    </lineage>
</organism>
<dbReference type="Proteomes" id="UP000249458">
    <property type="component" value="Unassembled WGS sequence"/>
</dbReference>
<accession>A0A364LJT2</accession>
<gene>
    <name evidence="1" type="ORF">B1207_08265</name>
</gene>
<sequence length="62" mass="7013">MAMPPVKLSDPQFTENDIVVTRQLLTNIPSDLPHYATALTLQGFMHEEKICISIKLFLNEKA</sequence>
<comment type="caution">
    <text evidence="1">The sequence shown here is derived from an EMBL/GenBank/DDBJ whole genome shotgun (WGS) entry which is preliminary data.</text>
</comment>
<dbReference type="AlphaFoldDB" id="A0A364LJT2"/>
<name>A0A364LJT2_9GAMM</name>